<reference evidence="1 2" key="2">
    <citation type="journal article" date="2011" name="ISME J.">
        <title>RNA-seq reveals cooperative metabolic interactions between two termite-gut spirochete species in co-culture.</title>
        <authorList>
            <person name="Rosenthal A.Z."/>
            <person name="Matson E.G."/>
            <person name="Eldar A."/>
            <person name="Leadbetter J.R."/>
        </authorList>
    </citation>
    <scope>NUCLEOTIDE SEQUENCE [LARGE SCALE GENOMIC DNA]</scope>
    <source>
        <strain evidence="2">ATCC BAA-888 / DSM 13862 / ZAS-9</strain>
    </source>
</reference>
<protein>
    <submittedName>
        <fullName evidence="1">Uncharacterized protein</fullName>
    </submittedName>
</protein>
<dbReference type="RefSeq" id="WP_015712929.1">
    <property type="nucleotide sequence ID" value="NC_015577.1"/>
</dbReference>
<reference evidence="2" key="1">
    <citation type="submission" date="2009-12" db="EMBL/GenBank/DDBJ databases">
        <title>Complete sequence of Treponema azotonutricium strain ZAS-9.</title>
        <authorList>
            <person name="Tetu S.G."/>
            <person name="Matson E."/>
            <person name="Ren Q."/>
            <person name="Seshadri R."/>
            <person name="Elbourne L."/>
            <person name="Hassan K.A."/>
            <person name="Durkin A."/>
            <person name="Radune D."/>
            <person name="Mohamoud Y."/>
            <person name="Shay R."/>
            <person name="Jin S."/>
            <person name="Zhang X."/>
            <person name="Lucey K."/>
            <person name="Ballor N.R."/>
            <person name="Ottesen E."/>
            <person name="Rosenthal R."/>
            <person name="Allen A."/>
            <person name="Leadbetter J.R."/>
            <person name="Paulsen I.T."/>
        </authorList>
    </citation>
    <scope>NUCLEOTIDE SEQUENCE [LARGE SCALE GENOMIC DNA]</scope>
    <source>
        <strain evidence="2">ATCC BAA-888 / DSM 13862 / ZAS-9</strain>
    </source>
</reference>
<name>F5YEG8_LEAAZ</name>
<gene>
    <name evidence="1" type="ordered locus">TREAZ_2601</name>
</gene>
<organism evidence="1 2">
    <name type="scientific">Leadbettera azotonutricia (strain ATCC BAA-888 / DSM 13862 / ZAS-9)</name>
    <name type="common">Treponema azotonutricium</name>
    <dbReference type="NCBI Taxonomy" id="545695"/>
    <lineage>
        <taxon>Bacteria</taxon>
        <taxon>Pseudomonadati</taxon>
        <taxon>Spirochaetota</taxon>
        <taxon>Spirochaetia</taxon>
        <taxon>Spirochaetales</taxon>
        <taxon>Breznakiellaceae</taxon>
        <taxon>Leadbettera</taxon>
    </lineage>
</organism>
<dbReference type="HOGENOM" id="CLU_703861_0_0_12"/>
<evidence type="ECO:0000313" key="1">
    <source>
        <dbReference type="EMBL" id="AEF82081.1"/>
    </source>
</evidence>
<dbReference type="KEGG" id="taz:TREAZ_2601"/>
<dbReference type="Proteomes" id="UP000009222">
    <property type="component" value="Chromosome"/>
</dbReference>
<sequence>MSILNIDKILTELRNYYRDGTNSLLFRNSPVFKSLGKTTISDNKYCYSVLYGDGGSASGNYDDAKDKALKNNKFTDITVPCKELYGSYFVDSTSIKDQTETEVIHGAELFIATESLRKLIATSFYGMGYGEFFKVKKEIATKSGIMNNVQLSEESIMSIHVGTTFQGTIESGFPGNRLGKSINVITNISENVITFSATENEVYPENSYLCISGCRDTDGTPLLPQGLSAWVPSIYERKDEKWDRYIENDFNGLKRSKDIKRLAGEFIIQAENEKISDCIKRLYRLVYRSGSKPNVIAINDRVYAALLKELTPGYYKKETSQKESQNTSIDLDFASQYLDYIIEDPYCPSDLIYIFDNDKIEFVFFNQKRKMFFRRIKMIRVYILVPYYVLKE</sequence>
<keyword evidence="2" id="KW-1185">Reference proteome</keyword>
<dbReference type="InParanoid" id="F5YEG8"/>
<accession>F5YEG8</accession>
<evidence type="ECO:0000313" key="2">
    <source>
        <dbReference type="Proteomes" id="UP000009222"/>
    </source>
</evidence>
<dbReference type="EMBL" id="CP001841">
    <property type="protein sequence ID" value="AEF82081.1"/>
    <property type="molecule type" value="Genomic_DNA"/>
</dbReference>
<dbReference type="STRING" id="545695.TREAZ_2601"/>
<proteinExistence type="predicted"/>
<dbReference type="AlphaFoldDB" id="F5YEG8"/>